<dbReference type="GO" id="GO:0006412">
    <property type="term" value="P:translation"/>
    <property type="evidence" value="ECO:0007669"/>
    <property type="project" value="TreeGrafter"/>
</dbReference>
<comment type="similarity">
    <text evidence="3">Belongs to the RimP family.</text>
</comment>
<dbReference type="SUPFAM" id="SSF75420">
    <property type="entry name" value="YhbC-like, N-terminal domain"/>
    <property type="match status" value="1"/>
</dbReference>
<gene>
    <name evidence="3" type="primary">rimP</name>
    <name evidence="6" type="ORF">ACG33_06950</name>
</gene>
<evidence type="ECO:0000313" key="7">
    <source>
        <dbReference type="Proteomes" id="UP000070250"/>
    </source>
</evidence>
<dbReference type="STRING" id="465721.ACG33_06950"/>
<dbReference type="InterPro" id="IPR036847">
    <property type="entry name" value="RimP_C_sf"/>
</dbReference>
<evidence type="ECO:0000259" key="4">
    <source>
        <dbReference type="Pfam" id="PF02576"/>
    </source>
</evidence>
<feature type="domain" description="Ribosome maturation factor RimP N-terminal" evidence="4">
    <location>
        <begin position="9"/>
        <end position="80"/>
    </location>
</feature>
<dbReference type="InterPro" id="IPR035956">
    <property type="entry name" value="RimP_N_sf"/>
</dbReference>
<feature type="domain" description="Ribosome maturation factor RimP C-terminal" evidence="5">
    <location>
        <begin position="83"/>
        <end position="151"/>
    </location>
</feature>
<organism evidence="6 7">
    <name type="scientific">Steroidobacter denitrificans</name>
    <dbReference type="NCBI Taxonomy" id="465721"/>
    <lineage>
        <taxon>Bacteria</taxon>
        <taxon>Pseudomonadati</taxon>
        <taxon>Pseudomonadota</taxon>
        <taxon>Gammaproteobacteria</taxon>
        <taxon>Steroidobacterales</taxon>
        <taxon>Steroidobacteraceae</taxon>
        <taxon>Steroidobacter</taxon>
    </lineage>
</organism>
<dbReference type="CDD" id="cd01734">
    <property type="entry name" value="YlxS_C"/>
    <property type="match status" value="1"/>
</dbReference>
<dbReference type="Pfam" id="PF02576">
    <property type="entry name" value="RimP_N"/>
    <property type="match status" value="1"/>
</dbReference>
<dbReference type="PANTHER" id="PTHR33867">
    <property type="entry name" value="RIBOSOME MATURATION FACTOR RIMP"/>
    <property type="match status" value="1"/>
</dbReference>
<dbReference type="GO" id="GO:0005829">
    <property type="term" value="C:cytosol"/>
    <property type="evidence" value="ECO:0007669"/>
    <property type="project" value="TreeGrafter"/>
</dbReference>
<dbReference type="AlphaFoldDB" id="A0A127FBB2"/>
<dbReference type="KEGG" id="sdf:ACG33_06950"/>
<evidence type="ECO:0000313" key="6">
    <source>
        <dbReference type="EMBL" id="AMN46839.1"/>
    </source>
</evidence>
<reference evidence="6 7" key="1">
    <citation type="submission" date="2015-06" db="EMBL/GenBank/DDBJ databases">
        <title>A Comprehensive Approach to Explore the Metabolic and Phylogenetic Diversity of Bacterial Steroid Degradation in the Environment: Testosterone as an Example.</title>
        <authorList>
            <person name="Yang F.-C."/>
            <person name="Chen Y.-L."/>
            <person name="Yu C.-P."/>
            <person name="Tang S.-L."/>
            <person name="Wang P.-H."/>
            <person name="Ismail W."/>
            <person name="Wang C.-H."/>
            <person name="Yang C.-Y."/>
            <person name="Chiang Y.-R."/>
        </authorList>
    </citation>
    <scope>NUCLEOTIDE SEQUENCE [LARGE SCALE GENOMIC DNA]</scope>
    <source>
        <strain evidence="6 7">DSM 18526</strain>
    </source>
</reference>
<dbReference type="HAMAP" id="MF_01077">
    <property type="entry name" value="RimP"/>
    <property type="match status" value="1"/>
</dbReference>
<dbReference type="Proteomes" id="UP000070250">
    <property type="component" value="Chromosome"/>
</dbReference>
<dbReference type="GO" id="GO:0000028">
    <property type="term" value="P:ribosomal small subunit assembly"/>
    <property type="evidence" value="ECO:0007669"/>
    <property type="project" value="TreeGrafter"/>
</dbReference>
<dbReference type="Gene3D" id="2.30.30.180">
    <property type="entry name" value="Ribosome maturation factor RimP, C-terminal domain"/>
    <property type="match status" value="1"/>
</dbReference>
<dbReference type="InterPro" id="IPR028998">
    <property type="entry name" value="RimP_C"/>
</dbReference>
<dbReference type="Pfam" id="PF17384">
    <property type="entry name" value="DUF150_C"/>
    <property type="match status" value="1"/>
</dbReference>
<dbReference type="OrthoDB" id="9805006at2"/>
<dbReference type="InterPro" id="IPR028989">
    <property type="entry name" value="RimP_N"/>
</dbReference>
<dbReference type="EMBL" id="CP011971">
    <property type="protein sequence ID" value="AMN46839.1"/>
    <property type="molecule type" value="Genomic_DNA"/>
</dbReference>
<keyword evidence="2 3" id="KW-0690">Ribosome biogenesis</keyword>
<sequence>MLRDQLSELLGPIVAGLGYELWELEYVSRGGGLLRLYIDTPAGVTVEDCERVSRAVSETLDAADPIPGEYTLEVSSPGLDRVLRRPAHFERFTGERVKLEMMQPLDGRKRFVGRLLRVAEQCVTLELDDGACGAETVTLPIDDIHKARLVPPL</sequence>
<proteinExistence type="inferred from homology"/>
<keyword evidence="7" id="KW-1185">Reference proteome</keyword>
<evidence type="ECO:0000256" key="3">
    <source>
        <dbReference type="HAMAP-Rule" id="MF_01077"/>
    </source>
</evidence>
<dbReference type="PATRIC" id="fig|465721.4.peg.1477"/>
<dbReference type="Gene3D" id="3.30.300.70">
    <property type="entry name" value="RimP-like superfamily, N-terminal"/>
    <property type="match status" value="1"/>
</dbReference>
<dbReference type="SUPFAM" id="SSF74942">
    <property type="entry name" value="YhbC-like, C-terminal domain"/>
    <property type="match status" value="1"/>
</dbReference>
<evidence type="ECO:0000256" key="2">
    <source>
        <dbReference type="ARBA" id="ARBA00022517"/>
    </source>
</evidence>
<name>A0A127FBB2_STEDE</name>
<comment type="function">
    <text evidence="3">Required for maturation of 30S ribosomal subunits.</text>
</comment>
<dbReference type="PANTHER" id="PTHR33867:SF1">
    <property type="entry name" value="RIBOSOME MATURATION FACTOR RIMP"/>
    <property type="match status" value="1"/>
</dbReference>
<dbReference type="FunFam" id="3.30.300.70:FF:000001">
    <property type="entry name" value="Ribosome maturation factor RimP"/>
    <property type="match status" value="1"/>
</dbReference>
<comment type="subcellular location">
    <subcellularLocation>
        <location evidence="3">Cytoplasm</location>
    </subcellularLocation>
</comment>
<evidence type="ECO:0000259" key="5">
    <source>
        <dbReference type="Pfam" id="PF17384"/>
    </source>
</evidence>
<keyword evidence="1 3" id="KW-0963">Cytoplasm</keyword>
<accession>A0A127FBB2</accession>
<evidence type="ECO:0000256" key="1">
    <source>
        <dbReference type="ARBA" id="ARBA00022490"/>
    </source>
</evidence>
<dbReference type="RefSeq" id="WP_066919852.1">
    <property type="nucleotide sequence ID" value="NZ_CP011971.1"/>
</dbReference>
<protein>
    <recommendedName>
        <fullName evidence="3">Ribosome maturation factor RimP</fullName>
    </recommendedName>
</protein>
<dbReference type="InterPro" id="IPR003728">
    <property type="entry name" value="Ribosome_maturation_RimP"/>
</dbReference>